<comment type="similarity">
    <text evidence="6">Belongs to the peptidase M48 family.</text>
</comment>
<dbReference type="GO" id="GO:0046872">
    <property type="term" value="F:metal ion binding"/>
    <property type="evidence" value="ECO:0007669"/>
    <property type="project" value="UniProtKB-KW"/>
</dbReference>
<dbReference type="GO" id="GO:0006515">
    <property type="term" value="P:protein quality control for misfolded or incompletely synthesized proteins"/>
    <property type="evidence" value="ECO:0007669"/>
    <property type="project" value="TreeGrafter"/>
</dbReference>
<organism evidence="8 9">
    <name type="scientific">Schizosaccharomyces osmophilus</name>
    <dbReference type="NCBI Taxonomy" id="2545709"/>
    <lineage>
        <taxon>Eukaryota</taxon>
        <taxon>Fungi</taxon>
        <taxon>Dikarya</taxon>
        <taxon>Ascomycota</taxon>
        <taxon>Taphrinomycotina</taxon>
        <taxon>Schizosaccharomycetes</taxon>
        <taxon>Schizosaccharomycetales</taxon>
        <taxon>Schizosaccharomycetaceae</taxon>
        <taxon>Schizosaccharomyces</taxon>
    </lineage>
</organism>
<keyword evidence="2" id="KW-0479">Metal-binding</keyword>
<evidence type="ECO:0000256" key="3">
    <source>
        <dbReference type="ARBA" id="ARBA00022801"/>
    </source>
</evidence>
<evidence type="ECO:0000256" key="2">
    <source>
        <dbReference type="ARBA" id="ARBA00022723"/>
    </source>
</evidence>
<protein>
    <submittedName>
        <fullName evidence="8">Metallopeptidase Oma1</fullName>
    </submittedName>
</protein>
<evidence type="ECO:0000313" key="8">
    <source>
        <dbReference type="EMBL" id="WBW73103.1"/>
    </source>
</evidence>
<keyword evidence="1 6" id="KW-0645">Protease</keyword>
<dbReference type="GO" id="GO:0004222">
    <property type="term" value="F:metalloendopeptidase activity"/>
    <property type="evidence" value="ECO:0007669"/>
    <property type="project" value="InterPro"/>
</dbReference>
<dbReference type="PANTHER" id="PTHR22726">
    <property type="entry name" value="METALLOENDOPEPTIDASE OMA1"/>
    <property type="match status" value="1"/>
</dbReference>
<gene>
    <name evidence="8" type="primary">oma1</name>
    <name evidence="8" type="ORF">SOMG_03256</name>
</gene>
<dbReference type="PANTHER" id="PTHR22726:SF1">
    <property type="entry name" value="METALLOENDOPEPTIDASE OMA1, MITOCHONDRIAL"/>
    <property type="match status" value="1"/>
</dbReference>
<dbReference type="CDD" id="cd07331">
    <property type="entry name" value="M48C_Oma1_like"/>
    <property type="match status" value="1"/>
</dbReference>
<reference evidence="8 9" key="1">
    <citation type="journal article" date="2023" name="G3 (Bethesda)">
        <title>A high-quality reference genome for the fission yeast Schizosaccharomyces osmophilus.</title>
        <authorList>
            <person name="Jia G.S."/>
            <person name="Zhang W.C."/>
            <person name="Liang Y."/>
            <person name="Liu X.H."/>
            <person name="Rhind N."/>
            <person name="Pidoux A."/>
            <person name="Brysch-Herzberg M."/>
            <person name="Du L.L."/>
        </authorList>
    </citation>
    <scope>NUCLEOTIDE SEQUENCE [LARGE SCALE GENOMIC DNA]</scope>
    <source>
        <strain evidence="8 9">CBS 15793</strain>
    </source>
</reference>
<name>A0AAE9WE70_9SCHI</name>
<evidence type="ECO:0000259" key="7">
    <source>
        <dbReference type="Pfam" id="PF01435"/>
    </source>
</evidence>
<evidence type="ECO:0000256" key="4">
    <source>
        <dbReference type="ARBA" id="ARBA00022833"/>
    </source>
</evidence>
<feature type="domain" description="Peptidase M48" evidence="7">
    <location>
        <begin position="135"/>
        <end position="310"/>
    </location>
</feature>
<dbReference type="EMBL" id="CP115612">
    <property type="protein sequence ID" value="WBW73103.1"/>
    <property type="molecule type" value="Genomic_DNA"/>
</dbReference>
<dbReference type="InterPro" id="IPR051156">
    <property type="entry name" value="Mito/Outer_Membr_Metalloprot"/>
</dbReference>
<keyword evidence="3 6" id="KW-0378">Hydrolase</keyword>
<proteinExistence type="inferred from homology"/>
<evidence type="ECO:0000256" key="5">
    <source>
        <dbReference type="ARBA" id="ARBA00023049"/>
    </source>
</evidence>
<dbReference type="Gene3D" id="3.30.2010.10">
    <property type="entry name" value="Metalloproteases ('zincins'), catalytic domain"/>
    <property type="match status" value="1"/>
</dbReference>
<dbReference type="GO" id="GO:0034982">
    <property type="term" value="P:mitochondrial protein processing"/>
    <property type="evidence" value="ECO:0007669"/>
    <property type="project" value="TreeGrafter"/>
</dbReference>
<sequence>MIRSKGNSLLFAFSRSIQKQSPFLFKRPVPKFQQVTKARHYASFPNWPSNGTGTKRYRTFNPNPRDKRFQLIVGALVAAGGAYYFTHLEYVPISNRKRFNDVSLDFERKMAQSAYKEIMAEYGDRMLSSYHPTTLYVSRVLKRIIAVSGISDLKWELHVIRDPSANAFVLPGGKVFVFEGILPICQNEDGLAAVLGHETAHQVARHSSEKIAFTRAITFVFYLLAASLDLSGQFAHLLLNFGLLLPFSRKMEGEADYIGLMLMSQACFDPEAAKSMWERMAAAESSMGSTLAFVSTHPSSEKRIRKIQEWLPEAKGKLETSDCFHQTWPQFQAFKETYW</sequence>
<keyword evidence="4 6" id="KW-0862">Zinc</keyword>
<dbReference type="GO" id="GO:0005743">
    <property type="term" value="C:mitochondrial inner membrane"/>
    <property type="evidence" value="ECO:0007669"/>
    <property type="project" value="TreeGrafter"/>
</dbReference>
<dbReference type="RefSeq" id="XP_056037346.1">
    <property type="nucleotide sequence ID" value="XM_056182047.1"/>
</dbReference>
<keyword evidence="9" id="KW-1185">Reference proteome</keyword>
<evidence type="ECO:0000256" key="6">
    <source>
        <dbReference type="RuleBase" id="RU003983"/>
    </source>
</evidence>
<accession>A0AAE9WE70</accession>
<dbReference type="InterPro" id="IPR001915">
    <property type="entry name" value="Peptidase_M48"/>
</dbReference>
<keyword evidence="5 6" id="KW-0482">Metalloprotease</keyword>
<dbReference type="KEGG" id="som:SOMG_03256"/>
<comment type="cofactor">
    <cofactor evidence="6">
        <name>Zn(2+)</name>
        <dbReference type="ChEBI" id="CHEBI:29105"/>
    </cofactor>
    <text evidence="6">Binds 1 zinc ion per subunit.</text>
</comment>
<evidence type="ECO:0000313" key="9">
    <source>
        <dbReference type="Proteomes" id="UP001212411"/>
    </source>
</evidence>
<dbReference type="Pfam" id="PF01435">
    <property type="entry name" value="Peptidase_M48"/>
    <property type="match status" value="1"/>
</dbReference>
<dbReference type="GeneID" id="80876736"/>
<evidence type="ECO:0000256" key="1">
    <source>
        <dbReference type="ARBA" id="ARBA00022670"/>
    </source>
</evidence>
<dbReference type="AlphaFoldDB" id="A0AAE9WE70"/>
<dbReference type="Proteomes" id="UP001212411">
    <property type="component" value="Chromosome 2"/>
</dbReference>